<dbReference type="PANTHER" id="PTHR43217:SF1">
    <property type="entry name" value="SUCCINATE SEMIALDEHYDE DEHYDROGENASE [NAD(P)+] SAD"/>
    <property type="match status" value="1"/>
</dbReference>
<keyword evidence="6" id="KW-1185">Reference proteome</keyword>
<dbReference type="PANTHER" id="PTHR43217">
    <property type="entry name" value="SUCCINATE SEMIALDEHYDE DEHYDROGENASE [NAD(P)+] SAD"/>
    <property type="match status" value="1"/>
</dbReference>
<dbReference type="CDD" id="cd07100">
    <property type="entry name" value="ALDH_SSADH1_GabD1"/>
    <property type="match status" value="1"/>
</dbReference>
<dbReference type="InterPro" id="IPR044148">
    <property type="entry name" value="ALDH_GabD1-like"/>
</dbReference>
<keyword evidence="3" id="KW-0560">Oxidoreductase</keyword>
<dbReference type="InterPro" id="IPR016161">
    <property type="entry name" value="Ald_DH/histidinol_DH"/>
</dbReference>
<name>A0A494VMY2_9SPHI</name>
<proteinExistence type="inferred from homology"/>
<dbReference type="KEGG" id="muh:HYN43_015985"/>
<evidence type="ECO:0000256" key="2">
    <source>
        <dbReference type="ARBA" id="ARBA00022857"/>
    </source>
</evidence>
<dbReference type="SUPFAM" id="SSF53720">
    <property type="entry name" value="ALDH-like"/>
    <property type="match status" value="1"/>
</dbReference>
<organism evidence="5 6">
    <name type="scientific">Mucilaginibacter celer</name>
    <dbReference type="NCBI Taxonomy" id="2305508"/>
    <lineage>
        <taxon>Bacteria</taxon>
        <taxon>Pseudomonadati</taxon>
        <taxon>Bacteroidota</taxon>
        <taxon>Sphingobacteriia</taxon>
        <taxon>Sphingobacteriales</taxon>
        <taxon>Sphingobacteriaceae</taxon>
        <taxon>Mucilaginibacter</taxon>
    </lineage>
</organism>
<evidence type="ECO:0000259" key="4">
    <source>
        <dbReference type="Pfam" id="PF00171"/>
    </source>
</evidence>
<dbReference type="Gene3D" id="3.40.605.10">
    <property type="entry name" value="Aldehyde Dehydrogenase, Chain A, domain 1"/>
    <property type="match status" value="1"/>
</dbReference>
<gene>
    <name evidence="5" type="ORF">HYN43_015985</name>
</gene>
<dbReference type="OrthoDB" id="781568at2"/>
<comment type="similarity">
    <text evidence="1">Belongs to the aldehyde dehydrogenase family.</text>
</comment>
<sequence>MSIISINPANGQQIKEYATLNDEQVAAKIEQGHQAWLSWRKTGHDLRRALLYELAGVLRERKQQLAELMANEMGKPVIQGAAEVEKCAVCCEYYAQFAETHLADKLLSSGASKSYASYQPLGIVLAVMPWNFPLWQVFRFLAPALAAGNCGVLKHASNVPGCALAIEEMVVAAGFPANVFQTLLISSSMVEKVIENPRIIAVTLTGSTAAGISVARKAGEMLKKTVLELGGSDAYVVLADADLELAAQTCVNSRLINSGQSCIASKRFIVEEPVLEKFTQLVLEKMKAKRLGDPLDPATEIGPQARADLRDELHDQVRRSVEKGAVCILGGEIPPGNNAFYPATILTNVNSDVPSYHEELFGPVASIIAAKDEEDAIRIANDSVFGLGSAVFTQDLAKGERIAATELQAGSSYVNERVQSDPRLPFGGVKTSGYGRELGEFGIREFVNIKTVYIR</sequence>
<dbReference type="InterPro" id="IPR016162">
    <property type="entry name" value="Ald_DH_N"/>
</dbReference>
<dbReference type="GO" id="GO:0004030">
    <property type="term" value="F:aldehyde dehydrogenase [NAD(P)+] activity"/>
    <property type="evidence" value="ECO:0007669"/>
    <property type="project" value="InterPro"/>
</dbReference>
<evidence type="ECO:0000313" key="6">
    <source>
        <dbReference type="Proteomes" id="UP000270046"/>
    </source>
</evidence>
<feature type="domain" description="Aldehyde dehydrogenase" evidence="4">
    <location>
        <begin position="4"/>
        <end position="452"/>
    </location>
</feature>
<dbReference type="InterPro" id="IPR016163">
    <property type="entry name" value="Ald_DH_C"/>
</dbReference>
<dbReference type="InterPro" id="IPR015590">
    <property type="entry name" value="Aldehyde_DH_dom"/>
</dbReference>
<dbReference type="GO" id="GO:0004777">
    <property type="term" value="F:succinate-semialdehyde dehydrogenase (NAD+) activity"/>
    <property type="evidence" value="ECO:0007669"/>
    <property type="project" value="TreeGrafter"/>
</dbReference>
<dbReference type="FunFam" id="3.40.605.10:FF:000012">
    <property type="entry name" value="NAD-dependent succinate-semialdehyde dehydrogenase"/>
    <property type="match status" value="1"/>
</dbReference>
<dbReference type="PROSITE" id="PS00070">
    <property type="entry name" value="ALDEHYDE_DEHYDR_CYS"/>
    <property type="match status" value="1"/>
</dbReference>
<dbReference type="Proteomes" id="UP000270046">
    <property type="component" value="Chromosome"/>
</dbReference>
<protein>
    <submittedName>
        <fullName evidence="5">Aldehyde dehydrogenase family protein</fullName>
    </submittedName>
</protein>
<dbReference type="FunFam" id="3.40.309.10:FF:000009">
    <property type="entry name" value="Aldehyde dehydrogenase A"/>
    <property type="match status" value="1"/>
</dbReference>
<accession>A0A494VMY2</accession>
<dbReference type="InterPro" id="IPR016160">
    <property type="entry name" value="Ald_DH_CS_CYS"/>
</dbReference>
<dbReference type="Gene3D" id="3.40.309.10">
    <property type="entry name" value="Aldehyde Dehydrogenase, Chain A, domain 2"/>
    <property type="match status" value="1"/>
</dbReference>
<evidence type="ECO:0000313" key="5">
    <source>
        <dbReference type="EMBL" id="AYL96707.1"/>
    </source>
</evidence>
<keyword evidence="2" id="KW-0521">NADP</keyword>
<dbReference type="Pfam" id="PF00171">
    <property type="entry name" value="Aldedh"/>
    <property type="match status" value="1"/>
</dbReference>
<dbReference type="EMBL" id="CP032869">
    <property type="protein sequence ID" value="AYL96707.1"/>
    <property type="molecule type" value="Genomic_DNA"/>
</dbReference>
<dbReference type="InterPro" id="IPR047110">
    <property type="entry name" value="GABD/Sad-like"/>
</dbReference>
<dbReference type="AlphaFoldDB" id="A0A494VMY2"/>
<evidence type="ECO:0000256" key="1">
    <source>
        <dbReference type="ARBA" id="ARBA00009986"/>
    </source>
</evidence>
<dbReference type="RefSeq" id="WP_119410301.1">
    <property type="nucleotide sequence ID" value="NZ_CP032869.1"/>
</dbReference>
<evidence type="ECO:0000256" key="3">
    <source>
        <dbReference type="ARBA" id="ARBA00023002"/>
    </source>
</evidence>
<reference evidence="5 6" key="1">
    <citation type="submission" date="2018-10" db="EMBL/GenBank/DDBJ databases">
        <title>Genome sequencing of Mucilaginibacter sp. HYN0043.</title>
        <authorList>
            <person name="Kim M."/>
            <person name="Yi H."/>
        </authorList>
    </citation>
    <scope>NUCLEOTIDE SEQUENCE [LARGE SCALE GENOMIC DNA]</scope>
    <source>
        <strain evidence="5 6">HYN0043</strain>
    </source>
</reference>